<organism evidence="2 3">
    <name type="scientific">Lactuca saligna</name>
    <name type="common">Willowleaf lettuce</name>
    <dbReference type="NCBI Taxonomy" id="75948"/>
    <lineage>
        <taxon>Eukaryota</taxon>
        <taxon>Viridiplantae</taxon>
        <taxon>Streptophyta</taxon>
        <taxon>Embryophyta</taxon>
        <taxon>Tracheophyta</taxon>
        <taxon>Spermatophyta</taxon>
        <taxon>Magnoliopsida</taxon>
        <taxon>eudicotyledons</taxon>
        <taxon>Gunneridae</taxon>
        <taxon>Pentapetalae</taxon>
        <taxon>asterids</taxon>
        <taxon>campanulids</taxon>
        <taxon>Asterales</taxon>
        <taxon>Asteraceae</taxon>
        <taxon>Cichorioideae</taxon>
        <taxon>Cichorieae</taxon>
        <taxon>Lactucinae</taxon>
        <taxon>Lactuca</taxon>
    </lineage>
</organism>
<proteinExistence type="predicted"/>
<dbReference type="EMBL" id="OX465079">
    <property type="protein sequence ID" value="CAI9276577.1"/>
    <property type="molecule type" value="Genomic_DNA"/>
</dbReference>
<evidence type="ECO:0000313" key="2">
    <source>
        <dbReference type="EMBL" id="CAI9276577.1"/>
    </source>
</evidence>
<reference evidence="2" key="1">
    <citation type="submission" date="2023-04" db="EMBL/GenBank/DDBJ databases">
        <authorList>
            <person name="Vijverberg K."/>
            <person name="Xiong W."/>
            <person name="Schranz E."/>
        </authorList>
    </citation>
    <scope>NUCLEOTIDE SEQUENCE</scope>
</reference>
<accession>A0AA35YML0</accession>
<protein>
    <submittedName>
        <fullName evidence="2">Uncharacterized protein</fullName>
    </submittedName>
</protein>
<evidence type="ECO:0000313" key="3">
    <source>
        <dbReference type="Proteomes" id="UP001177003"/>
    </source>
</evidence>
<gene>
    <name evidence="2" type="ORF">LSALG_LOCUS16547</name>
</gene>
<feature type="region of interest" description="Disordered" evidence="1">
    <location>
        <begin position="1"/>
        <end position="20"/>
    </location>
</feature>
<keyword evidence="3" id="KW-1185">Reference proteome</keyword>
<evidence type="ECO:0000256" key="1">
    <source>
        <dbReference type="SAM" id="MobiDB-lite"/>
    </source>
</evidence>
<sequence length="168" mass="19533">MKSIITGSSETPSTHDQTTQSSLLAIKRNQNLVIDLDMFKYDNYLLPIVEFFKYYPLLTALKKKENVSMFLLSKAYSFASYIKEEQRITFEIHNRQTSITKTQLCSFLGLPQTDDMINLDSVTNTSLLEMFCQMWYKETLNVALMLWKPNLPPQRNGLFTLLFKAFSD</sequence>
<dbReference type="AlphaFoldDB" id="A0AA35YML0"/>
<name>A0AA35YML0_LACSI</name>
<dbReference type="Proteomes" id="UP001177003">
    <property type="component" value="Chromosome 3"/>
</dbReference>